<dbReference type="InterPro" id="IPR039569">
    <property type="entry name" value="FAS1-like_DH_region"/>
</dbReference>
<dbReference type="Gene3D" id="3.10.129.10">
    <property type="entry name" value="Hotdog Thioesterase"/>
    <property type="match status" value="2"/>
</dbReference>
<dbReference type="CDD" id="cd03441">
    <property type="entry name" value="R_hydratase_like"/>
    <property type="match status" value="1"/>
</dbReference>
<keyword evidence="3" id="KW-1185">Reference proteome</keyword>
<feature type="domain" description="FAS1-like dehydratase" evidence="1">
    <location>
        <begin position="40"/>
        <end position="155"/>
    </location>
</feature>
<gene>
    <name evidence="2" type="ORF">O4328_43755</name>
</gene>
<dbReference type="Pfam" id="PF13452">
    <property type="entry name" value="FAS1_DH_region"/>
    <property type="match status" value="1"/>
</dbReference>
<dbReference type="InterPro" id="IPR029069">
    <property type="entry name" value="HotDog_dom_sf"/>
</dbReference>
<dbReference type="EMBL" id="JAPWIS010000050">
    <property type="protein sequence ID" value="MCZ4590457.1"/>
    <property type="molecule type" value="Genomic_DNA"/>
</dbReference>
<proteinExistence type="predicted"/>
<dbReference type="SUPFAM" id="SSF54637">
    <property type="entry name" value="Thioesterase/thiol ester dehydrase-isomerase"/>
    <property type="match status" value="2"/>
</dbReference>
<protein>
    <submittedName>
        <fullName evidence="2">MaoC family dehydratase N-terminal domain-containing protein</fullName>
    </submittedName>
</protein>
<evidence type="ECO:0000259" key="1">
    <source>
        <dbReference type="Pfam" id="PF13452"/>
    </source>
</evidence>
<name>A0ABT4NVL8_RHOOP</name>
<dbReference type="RefSeq" id="WP_269593061.1">
    <property type="nucleotide sequence ID" value="NZ_JAPWIS010000050.1"/>
</dbReference>
<accession>A0ABT4NVL8</accession>
<evidence type="ECO:0000313" key="3">
    <source>
        <dbReference type="Proteomes" id="UP001066327"/>
    </source>
</evidence>
<reference evidence="2" key="1">
    <citation type="submission" date="2022-12" db="EMBL/GenBank/DDBJ databases">
        <authorList>
            <person name="Krivoruchko A.V."/>
            <person name="Elkin A."/>
        </authorList>
    </citation>
    <scope>NUCLEOTIDE SEQUENCE</scope>
    <source>
        <strain evidence="2">IEGM 249</strain>
    </source>
</reference>
<evidence type="ECO:0000313" key="2">
    <source>
        <dbReference type="EMBL" id="MCZ4590457.1"/>
    </source>
</evidence>
<organism evidence="2 3">
    <name type="scientific">Rhodococcus opacus</name>
    <name type="common">Nocardia opaca</name>
    <dbReference type="NCBI Taxonomy" id="37919"/>
    <lineage>
        <taxon>Bacteria</taxon>
        <taxon>Bacillati</taxon>
        <taxon>Actinomycetota</taxon>
        <taxon>Actinomycetes</taxon>
        <taxon>Mycobacteriales</taxon>
        <taxon>Nocardiaceae</taxon>
        <taxon>Rhodococcus</taxon>
    </lineage>
</organism>
<dbReference type="Proteomes" id="UP001066327">
    <property type="component" value="Unassembled WGS sequence"/>
</dbReference>
<sequence length="393" mass="44227">MTAVIASKNPDITDEMVEKAQALVGVWLRRDVHVPTYAESISPIDIRRWAEYSMGDDNPLYSDPEYAAHSFWGGQIAPPTLLYTFDSTIVAPGFRGIQWIYGGTRWQNYVPIRVGDKITARARVIGMQEKVGKHANRFFVQIGQTVFENQRGELVSIAESDVLRIPRSNSGKNSGLRGFEDRNDPPTYTDEQLDAIRTAYLTEERRGAEPRYWEDVEPGDVLRPVVKGPLTLVDIMAFYSGRRNTYPPLKLAVLDRERHPGNVYHSPTTRIPMHPAAGHMDNEIAREIGMPRAYDQGWQRANWGCHLITNWAGDMSFIESLNHKLLAPNLVGDTTWMKGTVSGKRVAGDQHLVDIEFRGINQDDRVNVVGTATVRLPSKDVRDLFLLSDGGKL</sequence>
<comment type="caution">
    <text evidence="2">The sequence shown here is derived from an EMBL/GenBank/DDBJ whole genome shotgun (WGS) entry which is preliminary data.</text>
</comment>